<gene>
    <name evidence="1" type="ORF">SAMN06265355_114138</name>
</gene>
<organism evidence="1 2">
    <name type="scientific">Actinomadura mexicana</name>
    <dbReference type="NCBI Taxonomy" id="134959"/>
    <lineage>
        <taxon>Bacteria</taxon>
        <taxon>Bacillati</taxon>
        <taxon>Actinomycetota</taxon>
        <taxon>Actinomycetes</taxon>
        <taxon>Streptosporangiales</taxon>
        <taxon>Thermomonosporaceae</taxon>
        <taxon>Actinomadura</taxon>
    </lineage>
</organism>
<reference evidence="2" key="1">
    <citation type="submission" date="2017-06" db="EMBL/GenBank/DDBJ databases">
        <authorList>
            <person name="Varghese N."/>
            <person name="Submissions S."/>
        </authorList>
    </citation>
    <scope>NUCLEOTIDE SEQUENCE [LARGE SCALE GENOMIC DNA]</scope>
    <source>
        <strain evidence="2">DSM 44485</strain>
    </source>
</reference>
<dbReference type="Proteomes" id="UP000198420">
    <property type="component" value="Unassembled WGS sequence"/>
</dbReference>
<accession>A0A239DF48</accession>
<keyword evidence="2" id="KW-1185">Reference proteome</keyword>
<dbReference type="RefSeq" id="WP_179279088.1">
    <property type="nucleotide sequence ID" value="NZ_FZNP01000014.1"/>
</dbReference>
<dbReference type="AlphaFoldDB" id="A0A239DF48"/>
<sequence>MATAGPVAAGESIWEMPDVWRRIAHPRRDRPGPWPRARIDAAAAGRARALVEASRADVEDVLALPGTAPELAENGLPFAACAFAGLSDITADYPQVGSKATWRVCGGASRPEQRWLGGGATGSFADLDPVTVSEILADLATLS</sequence>
<proteinExistence type="predicted"/>
<evidence type="ECO:0000313" key="1">
    <source>
        <dbReference type="EMBL" id="SNS31025.1"/>
    </source>
</evidence>
<name>A0A239DF48_9ACTN</name>
<dbReference type="EMBL" id="FZNP01000014">
    <property type="protein sequence ID" value="SNS31025.1"/>
    <property type="molecule type" value="Genomic_DNA"/>
</dbReference>
<evidence type="ECO:0000313" key="2">
    <source>
        <dbReference type="Proteomes" id="UP000198420"/>
    </source>
</evidence>
<protein>
    <submittedName>
        <fullName evidence="1">Uncharacterized protein</fullName>
    </submittedName>
</protein>